<feature type="compositionally biased region" description="Basic and acidic residues" evidence="1">
    <location>
        <begin position="81"/>
        <end position="98"/>
    </location>
</feature>
<comment type="caution">
    <text evidence="2">The sequence shown here is derived from an EMBL/GenBank/DDBJ whole genome shotgun (WGS) entry which is preliminary data.</text>
</comment>
<feature type="compositionally biased region" description="Basic residues" evidence="1">
    <location>
        <begin position="14"/>
        <end position="57"/>
    </location>
</feature>
<accession>A0AAV8URF6</accession>
<organism evidence="2 3">
    <name type="scientific">Rhodosorus marinus</name>
    <dbReference type="NCBI Taxonomy" id="101924"/>
    <lineage>
        <taxon>Eukaryota</taxon>
        <taxon>Rhodophyta</taxon>
        <taxon>Stylonematophyceae</taxon>
        <taxon>Stylonematales</taxon>
        <taxon>Stylonemataceae</taxon>
        <taxon>Rhodosorus</taxon>
    </lineage>
</organism>
<reference evidence="2 3" key="1">
    <citation type="journal article" date="2023" name="Nat. Commun.">
        <title>Origin of minicircular mitochondrial genomes in red algae.</title>
        <authorList>
            <person name="Lee Y."/>
            <person name="Cho C.H."/>
            <person name="Lee Y.M."/>
            <person name="Park S.I."/>
            <person name="Yang J.H."/>
            <person name="West J.A."/>
            <person name="Bhattacharya D."/>
            <person name="Yoon H.S."/>
        </authorList>
    </citation>
    <scope>NUCLEOTIDE SEQUENCE [LARGE SCALE GENOMIC DNA]</scope>
    <source>
        <strain evidence="2 3">CCMP1338</strain>
        <tissue evidence="2">Whole cell</tissue>
    </source>
</reference>
<dbReference type="Proteomes" id="UP001157974">
    <property type="component" value="Unassembled WGS sequence"/>
</dbReference>
<gene>
    <name evidence="2" type="ORF">NDN08_001659</name>
</gene>
<evidence type="ECO:0000313" key="2">
    <source>
        <dbReference type="EMBL" id="KAJ8905149.1"/>
    </source>
</evidence>
<evidence type="ECO:0000256" key="1">
    <source>
        <dbReference type="SAM" id="MobiDB-lite"/>
    </source>
</evidence>
<feature type="region of interest" description="Disordered" evidence="1">
    <location>
        <begin position="1"/>
        <end position="167"/>
    </location>
</feature>
<feature type="compositionally biased region" description="Basic and acidic residues" evidence="1">
    <location>
        <begin position="58"/>
        <end position="68"/>
    </location>
</feature>
<proteinExistence type="predicted"/>
<feature type="compositionally biased region" description="Basic and acidic residues" evidence="1">
    <location>
        <begin position="108"/>
        <end position="123"/>
    </location>
</feature>
<protein>
    <submittedName>
        <fullName evidence="2">Uncharacterized protein</fullName>
    </submittedName>
</protein>
<keyword evidence="3" id="KW-1185">Reference proteome</keyword>
<dbReference type="AlphaFoldDB" id="A0AAV8URF6"/>
<dbReference type="EMBL" id="JAMWBK010000005">
    <property type="protein sequence ID" value="KAJ8905149.1"/>
    <property type="molecule type" value="Genomic_DNA"/>
</dbReference>
<sequence length="261" mass="30573">MGSHAEDGEDTGLKHKKEKKEKRERKEKKEKKERKKHKKEKKDRTDKKHKKHKKEKKEKKEKGHDPRGYAEVSSDSEAEPEAVREIEVHRETYPEKEPNNPQNDELVAEPHEDPRQTPDKPEEATGGSNQDAARLLRMRIQARTKPKPSNYNLEERSARIDKVDAEGMETKMTEAMVRRKLESRQDNADYNNLRSVLSRKADEEEYEDAPMDIVYRPLESQQQLDLNFHVDGLEDKLVPVYPFLWGSRGHRRWSSSDSVPS</sequence>
<evidence type="ECO:0000313" key="3">
    <source>
        <dbReference type="Proteomes" id="UP001157974"/>
    </source>
</evidence>
<feature type="compositionally biased region" description="Basic and acidic residues" evidence="1">
    <location>
        <begin position="153"/>
        <end position="167"/>
    </location>
</feature>
<name>A0AAV8URF6_9RHOD</name>
<feature type="compositionally biased region" description="Basic residues" evidence="1">
    <location>
        <begin position="136"/>
        <end position="146"/>
    </location>
</feature>